<reference evidence="1" key="1">
    <citation type="submission" date="2019-07" db="EMBL/GenBank/DDBJ databases">
        <title>Phylogenomic Reclassification of ATCC Bacillus Strains and Various Taxa within the Genus Bacillus.</title>
        <authorList>
            <person name="Riojas M.A."/>
            <person name="Frank A.M."/>
            <person name="Fenn S.L."/>
            <person name="King S."/>
            <person name="Brower S."/>
            <person name="Hazbon M.H."/>
        </authorList>
    </citation>
    <scope>NUCLEOTIDE SEQUENCE</scope>
    <source>
        <strain evidence="1">ATCC 27142</strain>
    </source>
</reference>
<comment type="caution">
    <text evidence="1">The sequence shown here is derived from an EMBL/GenBank/DDBJ whole genome shotgun (WGS) entry which is preliminary data.</text>
</comment>
<evidence type="ECO:0000313" key="2">
    <source>
        <dbReference type="Proteomes" id="UP001182042"/>
    </source>
</evidence>
<accession>A0AAE4B8W0</accession>
<evidence type="ECO:0000313" key="1">
    <source>
        <dbReference type="EMBL" id="MDR4250750.1"/>
    </source>
</evidence>
<gene>
    <name evidence="1" type="ORF">FO508_10395</name>
</gene>
<name>A0AAE4B8W0_BACPU</name>
<dbReference type="RefSeq" id="WP_309415866.1">
    <property type="nucleotide sequence ID" value="NZ_CP187659.1"/>
</dbReference>
<proteinExistence type="predicted"/>
<protein>
    <submittedName>
        <fullName evidence="1">Uncharacterized protein</fullName>
    </submittedName>
</protein>
<dbReference type="AlphaFoldDB" id="A0AAE4B8W0"/>
<dbReference type="Proteomes" id="UP001182042">
    <property type="component" value="Unassembled WGS sequence"/>
</dbReference>
<dbReference type="EMBL" id="VKQA01000002">
    <property type="protein sequence ID" value="MDR4250750.1"/>
    <property type="molecule type" value="Genomic_DNA"/>
</dbReference>
<organism evidence="1 2">
    <name type="scientific">Bacillus pumilus</name>
    <name type="common">Bacillus mesentericus</name>
    <dbReference type="NCBI Taxonomy" id="1408"/>
    <lineage>
        <taxon>Bacteria</taxon>
        <taxon>Bacillati</taxon>
        <taxon>Bacillota</taxon>
        <taxon>Bacilli</taxon>
        <taxon>Bacillales</taxon>
        <taxon>Bacillaceae</taxon>
        <taxon>Bacillus</taxon>
    </lineage>
</organism>
<sequence length="84" mass="9452">MDKHEEYVIKITGALGEIFNEESEHFIAELKNVDLTAFFTSANAALGVMYNHYTGDHKNAIEFTHLLNGLAVQRAIENVEKEAK</sequence>